<evidence type="ECO:0000256" key="1">
    <source>
        <dbReference type="ARBA" id="ARBA00008777"/>
    </source>
</evidence>
<dbReference type="STRING" id="6412.T1G7X7"/>
<dbReference type="SUPFAM" id="SSF64263">
    <property type="entry name" value="Prokaryotic ribosomal protein L17"/>
    <property type="match status" value="1"/>
</dbReference>
<dbReference type="PANTHER" id="PTHR14413">
    <property type="entry name" value="RIBOSOMAL PROTEIN L17"/>
    <property type="match status" value="1"/>
</dbReference>
<evidence type="ECO:0000256" key="3">
    <source>
        <dbReference type="ARBA" id="ARBA00023274"/>
    </source>
</evidence>
<comment type="similarity">
    <text evidence="1">Belongs to the bacterial ribosomal protein bL17 family.</text>
</comment>
<evidence type="ECO:0000313" key="7">
    <source>
        <dbReference type="EnsemblMetazoa" id="HelroP90898"/>
    </source>
</evidence>
<evidence type="ECO:0000256" key="4">
    <source>
        <dbReference type="ARBA" id="ARBA00035290"/>
    </source>
</evidence>
<dbReference type="OrthoDB" id="275000at2759"/>
<evidence type="ECO:0000256" key="5">
    <source>
        <dbReference type="ARBA" id="ARBA00035413"/>
    </source>
</evidence>
<dbReference type="Gene3D" id="3.90.1030.10">
    <property type="entry name" value="Ribosomal protein L17"/>
    <property type="match status" value="1"/>
</dbReference>
<keyword evidence="8" id="KW-1185">Reference proteome</keyword>
<dbReference type="AlphaFoldDB" id="T1G7X7"/>
<dbReference type="FunFam" id="3.90.1030.10:FF:000009">
    <property type="entry name" value="39S ribosomal protein L17, mitochondrial"/>
    <property type="match status" value="1"/>
</dbReference>
<evidence type="ECO:0000313" key="6">
    <source>
        <dbReference type="EMBL" id="ESN90216.1"/>
    </source>
</evidence>
<protein>
    <recommendedName>
        <fullName evidence="4">Large ribosomal subunit protein bL17m</fullName>
    </recommendedName>
    <alternativeName>
        <fullName evidence="5">39S ribosomal protein L17, mitochondrial</fullName>
    </alternativeName>
</protein>
<dbReference type="EnsemblMetazoa" id="HelroT90898">
    <property type="protein sequence ID" value="HelroP90898"/>
    <property type="gene ID" value="HelroG90898"/>
</dbReference>
<dbReference type="KEGG" id="hro:HELRODRAFT_90898"/>
<keyword evidence="3" id="KW-0687">Ribonucleoprotein</keyword>
<gene>
    <name evidence="7" type="primary">20217174</name>
    <name evidence="6" type="ORF">HELRODRAFT_90898</name>
</gene>
<dbReference type="Proteomes" id="UP000015101">
    <property type="component" value="Unassembled WGS sequence"/>
</dbReference>
<evidence type="ECO:0000256" key="2">
    <source>
        <dbReference type="ARBA" id="ARBA00022980"/>
    </source>
</evidence>
<dbReference type="CTD" id="20217174"/>
<dbReference type="InterPro" id="IPR036373">
    <property type="entry name" value="Ribosomal_bL17_sf"/>
</dbReference>
<reference evidence="8" key="1">
    <citation type="submission" date="2012-12" db="EMBL/GenBank/DDBJ databases">
        <authorList>
            <person name="Hellsten U."/>
            <person name="Grimwood J."/>
            <person name="Chapman J.A."/>
            <person name="Shapiro H."/>
            <person name="Aerts A."/>
            <person name="Otillar R.P."/>
            <person name="Terry A.Y."/>
            <person name="Boore J.L."/>
            <person name="Simakov O."/>
            <person name="Marletaz F."/>
            <person name="Cho S.-J."/>
            <person name="Edsinger-Gonzales E."/>
            <person name="Havlak P."/>
            <person name="Kuo D.-H."/>
            <person name="Larsson T."/>
            <person name="Lv J."/>
            <person name="Arendt D."/>
            <person name="Savage R."/>
            <person name="Osoegawa K."/>
            <person name="de Jong P."/>
            <person name="Lindberg D.R."/>
            <person name="Seaver E.C."/>
            <person name="Weisblat D.A."/>
            <person name="Putnam N.H."/>
            <person name="Grigoriev I.V."/>
            <person name="Rokhsar D.S."/>
        </authorList>
    </citation>
    <scope>NUCLEOTIDE SEQUENCE</scope>
</reference>
<dbReference type="InParanoid" id="T1G7X7"/>
<dbReference type="FunCoup" id="T1G7X7">
    <property type="interactions" value="962"/>
</dbReference>
<dbReference type="GO" id="GO:0003735">
    <property type="term" value="F:structural constituent of ribosome"/>
    <property type="evidence" value="ECO:0000318"/>
    <property type="project" value="GO_Central"/>
</dbReference>
<name>T1G7X7_HELRO</name>
<dbReference type="HOGENOM" id="CLU_074407_3_0_1"/>
<dbReference type="EMBL" id="AMQM01008350">
    <property type="status" value="NOT_ANNOTATED_CDS"/>
    <property type="molecule type" value="Genomic_DNA"/>
</dbReference>
<evidence type="ECO:0000313" key="8">
    <source>
        <dbReference type="Proteomes" id="UP000015101"/>
    </source>
</evidence>
<dbReference type="GO" id="GO:0006412">
    <property type="term" value="P:translation"/>
    <property type="evidence" value="ECO:0007669"/>
    <property type="project" value="InterPro"/>
</dbReference>
<dbReference type="EMBL" id="KB097761">
    <property type="protein sequence ID" value="ESN90216.1"/>
    <property type="molecule type" value="Genomic_DNA"/>
</dbReference>
<dbReference type="RefSeq" id="XP_009031690.1">
    <property type="nucleotide sequence ID" value="XM_009033442.1"/>
</dbReference>
<reference evidence="7" key="3">
    <citation type="submission" date="2015-06" db="UniProtKB">
        <authorList>
            <consortium name="EnsemblMetazoa"/>
        </authorList>
    </citation>
    <scope>IDENTIFICATION</scope>
</reference>
<dbReference type="Pfam" id="PF01196">
    <property type="entry name" value="Ribosomal_L17"/>
    <property type="match status" value="1"/>
</dbReference>
<dbReference type="OMA" id="HKPTMEM"/>
<dbReference type="InterPro" id="IPR000456">
    <property type="entry name" value="Ribosomal_bL17"/>
</dbReference>
<organism evidence="7 8">
    <name type="scientific">Helobdella robusta</name>
    <name type="common">Californian leech</name>
    <dbReference type="NCBI Taxonomy" id="6412"/>
    <lineage>
        <taxon>Eukaryota</taxon>
        <taxon>Metazoa</taxon>
        <taxon>Spiralia</taxon>
        <taxon>Lophotrochozoa</taxon>
        <taxon>Annelida</taxon>
        <taxon>Clitellata</taxon>
        <taxon>Hirudinea</taxon>
        <taxon>Rhynchobdellida</taxon>
        <taxon>Glossiphoniidae</taxon>
        <taxon>Helobdella</taxon>
    </lineage>
</organism>
<proteinExistence type="inferred from homology"/>
<sequence length="145" mass="17052">MLRIVYRNAQRNMPTAEGIGSGPQGRINKLRRLVTNLLRFERIEDKAFYLDESRGYAELIVQEALKHGDKHKPTMDMLDYWILEKDLIYKLFNELIPRYKSYDKSITKIYQLPTVFPGKGVKLGVLELKGEIFNFLFCNKIAYRC</sequence>
<dbReference type="GeneID" id="20217174"/>
<dbReference type="PANTHER" id="PTHR14413:SF16">
    <property type="entry name" value="LARGE RIBOSOMAL SUBUNIT PROTEIN BL17M"/>
    <property type="match status" value="1"/>
</dbReference>
<accession>T1G7X7</accession>
<dbReference type="GO" id="GO:0005762">
    <property type="term" value="C:mitochondrial large ribosomal subunit"/>
    <property type="evidence" value="ECO:0000318"/>
    <property type="project" value="GO_Central"/>
</dbReference>
<keyword evidence="2" id="KW-0689">Ribosomal protein</keyword>
<reference evidence="6 8" key="2">
    <citation type="journal article" date="2013" name="Nature">
        <title>Insights into bilaterian evolution from three spiralian genomes.</title>
        <authorList>
            <person name="Simakov O."/>
            <person name="Marletaz F."/>
            <person name="Cho S.J."/>
            <person name="Edsinger-Gonzales E."/>
            <person name="Havlak P."/>
            <person name="Hellsten U."/>
            <person name="Kuo D.H."/>
            <person name="Larsson T."/>
            <person name="Lv J."/>
            <person name="Arendt D."/>
            <person name="Savage R."/>
            <person name="Osoegawa K."/>
            <person name="de Jong P."/>
            <person name="Grimwood J."/>
            <person name="Chapman J.A."/>
            <person name="Shapiro H."/>
            <person name="Aerts A."/>
            <person name="Otillar R.P."/>
            <person name="Terry A.Y."/>
            <person name="Boore J.L."/>
            <person name="Grigoriev I.V."/>
            <person name="Lindberg D.R."/>
            <person name="Seaver E.C."/>
            <person name="Weisblat D.A."/>
            <person name="Putnam N.H."/>
            <person name="Rokhsar D.S."/>
        </authorList>
    </citation>
    <scope>NUCLEOTIDE SEQUENCE</scope>
</reference>
<dbReference type="eggNOG" id="KOG3280">
    <property type="taxonomic scope" value="Eukaryota"/>
</dbReference>